<name>C6W739_DYAFD</name>
<dbReference type="STRING" id="471854.Dfer_1401"/>
<keyword evidence="3" id="KW-1185">Reference proteome</keyword>
<dbReference type="Proteomes" id="UP000002011">
    <property type="component" value="Chromosome"/>
</dbReference>
<keyword evidence="1" id="KW-0472">Membrane</keyword>
<protein>
    <submittedName>
        <fullName evidence="2">Uncharacterized protein</fullName>
    </submittedName>
</protein>
<evidence type="ECO:0000256" key="1">
    <source>
        <dbReference type="SAM" id="Phobius"/>
    </source>
</evidence>
<dbReference type="AlphaFoldDB" id="C6W739"/>
<dbReference type="OrthoDB" id="965586at2"/>
<dbReference type="EMBL" id="CP001619">
    <property type="protein sequence ID" value="ACT92648.1"/>
    <property type="molecule type" value="Genomic_DNA"/>
</dbReference>
<keyword evidence="1" id="KW-1133">Transmembrane helix</keyword>
<accession>C6W739</accession>
<sequence length="65" mass="7371">MEIADMLSTAILVITAMLILFKLTRWVYNLIYGDIVLTNPRTGKSVTLGRHHRDGLSKEIQDVLD</sequence>
<dbReference type="HOGENOM" id="CLU_2842760_0_0_10"/>
<reference evidence="2 3" key="1">
    <citation type="journal article" date="2009" name="Stand. Genomic Sci.">
        <title>Complete genome sequence of Dyadobacter fermentans type strain (NS114).</title>
        <authorList>
            <person name="Lang E."/>
            <person name="Lapidus A."/>
            <person name="Chertkov O."/>
            <person name="Brettin T."/>
            <person name="Detter J.C."/>
            <person name="Han C."/>
            <person name="Copeland A."/>
            <person name="Glavina Del Rio T."/>
            <person name="Nolan M."/>
            <person name="Chen F."/>
            <person name="Lucas S."/>
            <person name="Tice H."/>
            <person name="Cheng J.F."/>
            <person name="Land M."/>
            <person name="Hauser L."/>
            <person name="Chang Y.J."/>
            <person name="Jeffries C.D."/>
            <person name="Kopitz M."/>
            <person name="Bruce D."/>
            <person name="Goodwin L."/>
            <person name="Pitluck S."/>
            <person name="Ovchinnikova G."/>
            <person name="Pati A."/>
            <person name="Ivanova N."/>
            <person name="Mavrommatis K."/>
            <person name="Chen A."/>
            <person name="Palaniappan K."/>
            <person name="Chain P."/>
            <person name="Bristow J."/>
            <person name="Eisen J.A."/>
            <person name="Markowitz V."/>
            <person name="Hugenholtz P."/>
            <person name="Goker M."/>
            <person name="Rohde M."/>
            <person name="Kyrpides N.C."/>
            <person name="Klenk H.P."/>
        </authorList>
    </citation>
    <scope>NUCLEOTIDE SEQUENCE [LARGE SCALE GENOMIC DNA]</scope>
    <source>
        <strain evidence="3">ATCC 700827 / DSM 18053 / CIP 107007 / KCTC 52180 / NS114</strain>
    </source>
</reference>
<keyword evidence="1" id="KW-0812">Transmembrane</keyword>
<dbReference type="RefSeq" id="WP_015810902.1">
    <property type="nucleotide sequence ID" value="NC_013037.1"/>
</dbReference>
<gene>
    <name evidence="2" type="ordered locus">Dfer_1401</name>
</gene>
<evidence type="ECO:0000313" key="2">
    <source>
        <dbReference type="EMBL" id="ACT92648.1"/>
    </source>
</evidence>
<evidence type="ECO:0000313" key="3">
    <source>
        <dbReference type="Proteomes" id="UP000002011"/>
    </source>
</evidence>
<proteinExistence type="predicted"/>
<feature type="transmembrane region" description="Helical" evidence="1">
    <location>
        <begin position="6"/>
        <end position="23"/>
    </location>
</feature>
<organism evidence="2 3">
    <name type="scientific">Dyadobacter fermentans (strain ATCC 700827 / DSM 18053 / CIP 107007 / KCTC 52180 / NS114)</name>
    <dbReference type="NCBI Taxonomy" id="471854"/>
    <lineage>
        <taxon>Bacteria</taxon>
        <taxon>Pseudomonadati</taxon>
        <taxon>Bacteroidota</taxon>
        <taxon>Cytophagia</taxon>
        <taxon>Cytophagales</taxon>
        <taxon>Spirosomataceae</taxon>
        <taxon>Dyadobacter</taxon>
    </lineage>
</organism>
<dbReference type="KEGG" id="dfe:Dfer_1401"/>